<sequence>MGVTLFPVDSSMMSHVGYDAGTQTLTILFHSGKRYEYSGVPPEVYAELRTADSAGSYFREEIDGCYPYRQVRGRR</sequence>
<evidence type="ECO:0000259" key="1">
    <source>
        <dbReference type="Pfam" id="PF13619"/>
    </source>
</evidence>
<organism evidence="2 3">
    <name type="scientific">Deinococcus rhizophilus</name>
    <dbReference type="NCBI Taxonomy" id="3049544"/>
    <lineage>
        <taxon>Bacteria</taxon>
        <taxon>Thermotogati</taxon>
        <taxon>Deinococcota</taxon>
        <taxon>Deinococci</taxon>
        <taxon>Deinococcales</taxon>
        <taxon>Deinococcaceae</taxon>
        <taxon>Deinococcus</taxon>
    </lineage>
</organism>
<dbReference type="RefSeq" id="WP_285524996.1">
    <property type="nucleotide sequence ID" value="NZ_JASNGB010000202.1"/>
</dbReference>
<evidence type="ECO:0000313" key="2">
    <source>
        <dbReference type="EMBL" id="MDL2345444.1"/>
    </source>
</evidence>
<dbReference type="InterPro" id="IPR025309">
    <property type="entry name" value="KTSC_dom"/>
</dbReference>
<dbReference type="Proteomes" id="UP001302059">
    <property type="component" value="Unassembled WGS sequence"/>
</dbReference>
<comment type="caution">
    <text evidence="2">The sequence shown here is derived from an EMBL/GenBank/DDBJ whole genome shotgun (WGS) entry which is preliminary data.</text>
</comment>
<protein>
    <submittedName>
        <fullName evidence="2">KTSC domain-containing protein</fullName>
    </submittedName>
</protein>
<proteinExistence type="predicted"/>
<dbReference type="EMBL" id="JASNGB010000202">
    <property type="protein sequence ID" value="MDL2345444.1"/>
    <property type="molecule type" value="Genomic_DNA"/>
</dbReference>
<evidence type="ECO:0000313" key="3">
    <source>
        <dbReference type="Proteomes" id="UP001302059"/>
    </source>
</evidence>
<feature type="domain" description="KTSC" evidence="1">
    <location>
        <begin position="9"/>
        <end position="66"/>
    </location>
</feature>
<accession>A0ABT7JK60</accession>
<keyword evidence="3" id="KW-1185">Reference proteome</keyword>
<name>A0ABT7JK60_9DEIO</name>
<reference evidence="2 3" key="1">
    <citation type="submission" date="2023-05" db="EMBL/GenBank/DDBJ databases">
        <authorList>
            <person name="Gao F."/>
        </authorList>
    </citation>
    <scope>NUCLEOTIDE SEQUENCE [LARGE SCALE GENOMIC DNA]</scope>
    <source>
        <strain evidence="2 3">MIMF12</strain>
    </source>
</reference>
<dbReference type="Pfam" id="PF13619">
    <property type="entry name" value="KTSC"/>
    <property type="match status" value="1"/>
</dbReference>
<gene>
    <name evidence="2" type="ORF">QOL99_14980</name>
</gene>